<evidence type="ECO:0000313" key="4">
    <source>
        <dbReference type="Proteomes" id="UP001206128"/>
    </source>
</evidence>
<organism evidence="3 4">
    <name type="scientific">Goodfellowiella coeruleoviolacea</name>
    <dbReference type="NCBI Taxonomy" id="334858"/>
    <lineage>
        <taxon>Bacteria</taxon>
        <taxon>Bacillati</taxon>
        <taxon>Actinomycetota</taxon>
        <taxon>Actinomycetes</taxon>
        <taxon>Pseudonocardiales</taxon>
        <taxon>Pseudonocardiaceae</taxon>
        <taxon>Goodfellowiella</taxon>
    </lineage>
</organism>
<evidence type="ECO:0000256" key="1">
    <source>
        <dbReference type="SAM" id="MobiDB-lite"/>
    </source>
</evidence>
<keyword evidence="4" id="KW-1185">Reference proteome</keyword>
<dbReference type="Proteomes" id="UP001206128">
    <property type="component" value="Unassembled WGS sequence"/>
</dbReference>
<sequence>MVDICALDKRALDVALSVINRVDASQLNAPTPCAKWSLRQLLAHMIGQNHGIAAVARGETKDRGVWAARPVGSDPAGQFAESAALVDVAFAEDGVLERGFWLPEILDGGLFPAPMAITTHVMDYVVHTWDVARAIGIQPLFDGPDDAELLSTVLATARRVPDGPGRQRDNSAFRPCLEVAPDAPVLDQIVARLGRSPQWPARPPQQHWADNGFAAPPAGGSTGIPAGSPTGRPAGGPTGAVPVAQRSG</sequence>
<dbReference type="SUPFAM" id="SSF109854">
    <property type="entry name" value="DinB/YfiT-like putative metalloenzymes"/>
    <property type="match status" value="1"/>
</dbReference>
<evidence type="ECO:0000313" key="3">
    <source>
        <dbReference type="EMBL" id="MCP2168880.1"/>
    </source>
</evidence>
<dbReference type="InterPro" id="IPR017517">
    <property type="entry name" value="Maleyloyr_isom"/>
</dbReference>
<accession>A0AAE3GIP0</accession>
<dbReference type="AlphaFoldDB" id="A0AAE3GIP0"/>
<dbReference type="EMBL" id="JAMTCK010000016">
    <property type="protein sequence ID" value="MCP2168880.1"/>
    <property type="molecule type" value="Genomic_DNA"/>
</dbReference>
<reference evidence="3" key="1">
    <citation type="submission" date="2022-06" db="EMBL/GenBank/DDBJ databases">
        <title>Genomic Encyclopedia of Archaeal and Bacterial Type Strains, Phase II (KMG-II): from individual species to whole genera.</title>
        <authorList>
            <person name="Goeker M."/>
        </authorList>
    </citation>
    <scope>NUCLEOTIDE SEQUENCE</scope>
    <source>
        <strain evidence="3">DSM 43935</strain>
    </source>
</reference>
<proteinExistence type="predicted"/>
<dbReference type="InterPro" id="IPR017520">
    <property type="entry name" value="CHP03086"/>
</dbReference>
<dbReference type="InterPro" id="IPR034660">
    <property type="entry name" value="DinB/YfiT-like"/>
</dbReference>
<name>A0AAE3GIP0_9PSEU</name>
<comment type="caution">
    <text evidence="3">The sequence shown here is derived from an EMBL/GenBank/DDBJ whole genome shotgun (WGS) entry which is preliminary data.</text>
</comment>
<dbReference type="RefSeq" id="WP_253777145.1">
    <property type="nucleotide sequence ID" value="NZ_JAMTCK010000016.1"/>
</dbReference>
<gene>
    <name evidence="3" type="ORF">LX83_005760</name>
</gene>
<evidence type="ECO:0000259" key="2">
    <source>
        <dbReference type="Pfam" id="PF11716"/>
    </source>
</evidence>
<protein>
    <submittedName>
        <fullName evidence="3">TIGR03086 family protein</fullName>
    </submittedName>
</protein>
<feature type="domain" description="Mycothiol-dependent maleylpyruvate isomerase metal-binding" evidence="2">
    <location>
        <begin position="18"/>
        <end position="132"/>
    </location>
</feature>
<dbReference type="GO" id="GO:0046872">
    <property type="term" value="F:metal ion binding"/>
    <property type="evidence" value="ECO:0007669"/>
    <property type="project" value="InterPro"/>
</dbReference>
<dbReference type="InterPro" id="IPR024344">
    <property type="entry name" value="MDMPI_metal-binding"/>
</dbReference>
<feature type="compositionally biased region" description="Low complexity" evidence="1">
    <location>
        <begin position="239"/>
        <end position="248"/>
    </location>
</feature>
<dbReference type="NCBIfam" id="TIGR03086">
    <property type="entry name" value="TIGR03086 family metal-binding protein"/>
    <property type="match status" value="1"/>
</dbReference>
<feature type="region of interest" description="Disordered" evidence="1">
    <location>
        <begin position="196"/>
        <end position="248"/>
    </location>
</feature>
<dbReference type="Gene3D" id="1.20.120.450">
    <property type="entry name" value="dinb family like domain"/>
    <property type="match status" value="1"/>
</dbReference>
<dbReference type="Pfam" id="PF11716">
    <property type="entry name" value="MDMPI_N"/>
    <property type="match status" value="1"/>
</dbReference>
<dbReference type="NCBIfam" id="TIGR03083">
    <property type="entry name" value="maleylpyruvate isomerase family mycothiol-dependent enzyme"/>
    <property type="match status" value="1"/>
</dbReference>